<dbReference type="Pfam" id="PF03652">
    <property type="entry name" value="RuvX"/>
    <property type="match status" value="1"/>
</dbReference>
<keyword evidence="1 5" id="KW-0963">Cytoplasm</keyword>
<evidence type="ECO:0000313" key="7">
    <source>
        <dbReference type="EMBL" id="OGF23647.1"/>
    </source>
</evidence>
<dbReference type="GO" id="GO:0004518">
    <property type="term" value="F:nuclease activity"/>
    <property type="evidence" value="ECO:0007669"/>
    <property type="project" value="UniProtKB-KW"/>
</dbReference>
<dbReference type="GO" id="GO:0000967">
    <property type="term" value="P:rRNA 5'-end processing"/>
    <property type="evidence" value="ECO:0007669"/>
    <property type="project" value="UniProtKB-UniRule"/>
</dbReference>
<dbReference type="GO" id="GO:0016788">
    <property type="term" value="F:hydrolase activity, acting on ester bonds"/>
    <property type="evidence" value="ECO:0007669"/>
    <property type="project" value="UniProtKB-UniRule"/>
</dbReference>
<dbReference type="PANTHER" id="PTHR33317:SF4">
    <property type="entry name" value="POLYNUCLEOTIDYL TRANSFERASE, RIBONUCLEASE H-LIKE SUPERFAMILY PROTEIN"/>
    <property type="match status" value="1"/>
</dbReference>
<keyword evidence="3 5" id="KW-0540">Nuclease</keyword>
<dbReference type="Proteomes" id="UP000178783">
    <property type="component" value="Unassembled WGS sequence"/>
</dbReference>
<dbReference type="SUPFAM" id="SSF53098">
    <property type="entry name" value="Ribonuclease H-like"/>
    <property type="match status" value="1"/>
</dbReference>
<evidence type="ECO:0000256" key="1">
    <source>
        <dbReference type="ARBA" id="ARBA00022490"/>
    </source>
</evidence>
<name>A0A1F5SAF5_9BACT</name>
<dbReference type="Gene3D" id="3.30.420.140">
    <property type="entry name" value="YqgF/RNase H-like domain"/>
    <property type="match status" value="1"/>
</dbReference>
<evidence type="ECO:0000256" key="3">
    <source>
        <dbReference type="ARBA" id="ARBA00022722"/>
    </source>
</evidence>
<dbReference type="InterPro" id="IPR005227">
    <property type="entry name" value="YqgF"/>
</dbReference>
<dbReference type="SMART" id="SM00732">
    <property type="entry name" value="YqgFc"/>
    <property type="match status" value="1"/>
</dbReference>
<sequence>MNYLGIDWGEVRIGLALADGETKIATPFKTVGNAAGVLKVVSDEQIDVVVVGEPVSITNYELKITNKKFNDFVKSLKRELKISLELVDERLSSKAADALPGGRKSKAPRDAVAAMLILQSWLDRLN</sequence>
<dbReference type="InterPro" id="IPR012337">
    <property type="entry name" value="RNaseH-like_sf"/>
</dbReference>
<dbReference type="EC" id="3.1.-.-" evidence="5"/>
<keyword evidence="4 5" id="KW-0378">Hydrolase</keyword>
<dbReference type="EMBL" id="MFFW01000057">
    <property type="protein sequence ID" value="OGF23647.1"/>
    <property type="molecule type" value="Genomic_DNA"/>
</dbReference>
<dbReference type="STRING" id="1797989.A3H66_02705"/>
<dbReference type="InterPro" id="IPR037027">
    <property type="entry name" value="YqgF/RNaseH-like_dom_sf"/>
</dbReference>
<dbReference type="NCBIfam" id="TIGR00250">
    <property type="entry name" value="RNAse_H_YqgF"/>
    <property type="match status" value="1"/>
</dbReference>
<reference evidence="7 8" key="1">
    <citation type="journal article" date="2016" name="Nat. Commun.">
        <title>Thousands of microbial genomes shed light on interconnected biogeochemical processes in an aquifer system.</title>
        <authorList>
            <person name="Anantharaman K."/>
            <person name="Brown C.T."/>
            <person name="Hug L.A."/>
            <person name="Sharon I."/>
            <person name="Castelle C.J."/>
            <person name="Probst A.J."/>
            <person name="Thomas B.C."/>
            <person name="Singh A."/>
            <person name="Wilkins M.J."/>
            <person name="Karaoz U."/>
            <person name="Brodie E.L."/>
            <person name="Williams K.H."/>
            <person name="Hubbard S.S."/>
            <person name="Banfield J.F."/>
        </authorList>
    </citation>
    <scope>NUCLEOTIDE SEQUENCE [LARGE SCALE GENOMIC DNA]</scope>
</reference>
<dbReference type="PANTHER" id="PTHR33317">
    <property type="entry name" value="POLYNUCLEOTIDYL TRANSFERASE, RIBONUCLEASE H-LIKE SUPERFAMILY PROTEIN"/>
    <property type="match status" value="1"/>
</dbReference>
<dbReference type="InterPro" id="IPR006641">
    <property type="entry name" value="YqgF/RNaseH-like_dom"/>
</dbReference>
<keyword evidence="2 5" id="KW-0690">Ribosome biogenesis</keyword>
<proteinExistence type="inferred from homology"/>
<feature type="domain" description="YqgF/RNase H-like" evidence="6">
    <location>
        <begin position="1"/>
        <end position="96"/>
    </location>
</feature>
<comment type="function">
    <text evidence="5">Could be a nuclease involved in processing of the 5'-end of pre-16S rRNA.</text>
</comment>
<evidence type="ECO:0000313" key="8">
    <source>
        <dbReference type="Proteomes" id="UP000178783"/>
    </source>
</evidence>
<evidence type="ECO:0000256" key="2">
    <source>
        <dbReference type="ARBA" id="ARBA00022517"/>
    </source>
</evidence>
<dbReference type="CDD" id="cd16964">
    <property type="entry name" value="YqgF"/>
    <property type="match status" value="1"/>
</dbReference>
<comment type="similarity">
    <text evidence="5">Belongs to the YqgF HJR family.</text>
</comment>
<evidence type="ECO:0000256" key="5">
    <source>
        <dbReference type="HAMAP-Rule" id="MF_00651"/>
    </source>
</evidence>
<accession>A0A1F5SAF5</accession>
<comment type="caution">
    <text evidence="7">The sequence shown here is derived from an EMBL/GenBank/DDBJ whole genome shotgun (WGS) entry which is preliminary data.</text>
</comment>
<comment type="subcellular location">
    <subcellularLocation>
        <location evidence="5">Cytoplasm</location>
    </subcellularLocation>
</comment>
<evidence type="ECO:0000259" key="6">
    <source>
        <dbReference type="SMART" id="SM00732"/>
    </source>
</evidence>
<evidence type="ECO:0000256" key="4">
    <source>
        <dbReference type="ARBA" id="ARBA00022801"/>
    </source>
</evidence>
<dbReference type="HAMAP" id="MF_00651">
    <property type="entry name" value="Nuclease_YqgF"/>
    <property type="match status" value="1"/>
</dbReference>
<gene>
    <name evidence="7" type="ORF">A3H66_02705</name>
</gene>
<dbReference type="AlphaFoldDB" id="A0A1F5SAF5"/>
<dbReference type="GO" id="GO:0005737">
    <property type="term" value="C:cytoplasm"/>
    <property type="evidence" value="ECO:0007669"/>
    <property type="project" value="UniProtKB-SubCell"/>
</dbReference>
<protein>
    <recommendedName>
        <fullName evidence="5">Putative pre-16S rRNA nuclease</fullName>
        <ecNumber evidence="5">3.1.-.-</ecNumber>
    </recommendedName>
</protein>
<organism evidence="7 8">
    <name type="scientific">Candidatus Falkowbacteria bacterium RIFCSPLOWO2_02_FULL_45_21</name>
    <dbReference type="NCBI Taxonomy" id="1797989"/>
    <lineage>
        <taxon>Bacteria</taxon>
        <taxon>Candidatus Falkowiibacteriota</taxon>
    </lineage>
</organism>